<dbReference type="Gene3D" id="2.60.120.10">
    <property type="entry name" value="Jelly Rolls"/>
    <property type="match status" value="2"/>
</dbReference>
<keyword evidence="7" id="KW-1185">Reference proteome</keyword>
<dbReference type="InterPro" id="IPR014710">
    <property type="entry name" value="RmlC-like_jellyroll"/>
</dbReference>
<dbReference type="InterPro" id="IPR051610">
    <property type="entry name" value="GPI/OXD"/>
</dbReference>
<reference evidence="6 7" key="1">
    <citation type="submission" date="2019-07" db="EMBL/GenBank/DDBJ databases">
        <authorList>
            <person name="Kim J."/>
        </authorList>
    </citation>
    <scope>NUCLEOTIDE SEQUENCE [LARGE SCALE GENOMIC DNA]</scope>
    <source>
        <strain evidence="6 7">JC52</strain>
    </source>
</reference>
<comment type="caution">
    <text evidence="6">The sequence shown here is derived from an EMBL/GenBank/DDBJ whole genome shotgun (WGS) entry which is preliminary data.</text>
</comment>
<feature type="active site" description="Proton donor" evidence="2">
    <location>
        <position position="344"/>
    </location>
</feature>
<feature type="binding site" evidence="3">
    <location>
        <position position="112"/>
    </location>
    <ligand>
        <name>Mn(2+)</name>
        <dbReference type="ChEBI" id="CHEBI:29035"/>
        <label>1</label>
    </ligand>
</feature>
<dbReference type="CDD" id="cd20305">
    <property type="entry name" value="cupin_OxDC_C"/>
    <property type="match status" value="1"/>
</dbReference>
<dbReference type="GO" id="GO:0033609">
    <property type="term" value="P:oxalate metabolic process"/>
    <property type="evidence" value="ECO:0007669"/>
    <property type="project" value="InterPro"/>
</dbReference>
<dbReference type="SMART" id="SM00835">
    <property type="entry name" value="Cupin_1"/>
    <property type="match status" value="2"/>
</dbReference>
<comment type="cofactor">
    <cofactor evidence="3">
        <name>Mn(2+)</name>
        <dbReference type="ChEBI" id="CHEBI:29035"/>
    </cofactor>
    <text evidence="3">Binds 2 manganese ions per subunit.</text>
</comment>
<feature type="compositionally biased region" description="Basic and acidic residues" evidence="4">
    <location>
        <begin position="32"/>
        <end position="41"/>
    </location>
</feature>
<organism evidence="6 7">
    <name type="scientific">Paenibacillus cremeus</name>
    <dbReference type="NCBI Taxonomy" id="2163881"/>
    <lineage>
        <taxon>Bacteria</taxon>
        <taxon>Bacillati</taxon>
        <taxon>Bacillota</taxon>
        <taxon>Bacilli</taxon>
        <taxon>Bacillales</taxon>
        <taxon>Paenibacillaceae</taxon>
        <taxon>Paenibacillus</taxon>
    </lineage>
</organism>
<feature type="binding site" evidence="3">
    <location>
        <position position="108"/>
    </location>
    <ligand>
        <name>Mn(2+)</name>
        <dbReference type="ChEBI" id="CHEBI:29035"/>
        <label>1</label>
    </ligand>
</feature>
<dbReference type="NCBIfam" id="TIGR03404">
    <property type="entry name" value="bicupin_oxalic"/>
    <property type="match status" value="1"/>
</dbReference>
<protein>
    <submittedName>
        <fullName evidence="6">Cupin domain-containing protein</fullName>
    </submittedName>
</protein>
<dbReference type="RefSeq" id="WP_144850386.1">
    <property type="nucleotide sequence ID" value="NZ_VNJI01000027.1"/>
</dbReference>
<dbReference type="EMBL" id="VNJI01000027">
    <property type="protein sequence ID" value="TVY08140.1"/>
    <property type="molecule type" value="Genomic_DNA"/>
</dbReference>
<feature type="binding site" evidence="3">
    <location>
        <position position="151"/>
    </location>
    <ligand>
        <name>Mn(2+)</name>
        <dbReference type="ChEBI" id="CHEBI:29035"/>
        <label>1</label>
    </ligand>
</feature>
<feature type="domain" description="Cupin type-1" evidence="5">
    <location>
        <begin position="61"/>
        <end position="203"/>
    </location>
</feature>
<dbReference type="CDD" id="cd20304">
    <property type="entry name" value="cupin_OxDC_N"/>
    <property type="match status" value="1"/>
</dbReference>
<dbReference type="InterPro" id="IPR006045">
    <property type="entry name" value="Cupin_1"/>
</dbReference>
<dbReference type="InterPro" id="IPR017774">
    <property type="entry name" value="Bicupin_oxalate_deCO2ase/Oxase"/>
</dbReference>
<sequence>MNNRPWTPRAFGGGAIPQPIRTVDGAGATDLGPRDVMRDMENPDMLVPPVTDNGGMPNLKFSFSDTHMQLNQGGWSREVTVRELPIATTLAGVNMRLTPGGVRELHWHKQSEWAYMILGRARVTAVDQDGRNFIADVGPGDLWFFPPGIPHSIQGLEEGCEFLLVFDDGAFSDLDTFSITDWFAHTPKDVLSGNFGVPESAFSTIPNNQVYIFQAPVPGSMNSQEVDSPYGPVPRAFTHQLLAQEPIVTPGGTVRIVDSSNFPVSTTIAAALVEIKPGGMREMHWHPNNDEWQYYLTGTARMTAFAANGKARTFDYRAGDVGYVPFAFGHYIQNTGDQSVWFLEMFQSDRFADISLNQWMALTPHELVQQNLRATPELMNALRKEKWPVVKYTATAGATDTNKPK</sequence>
<evidence type="ECO:0000256" key="1">
    <source>
        <dbReference type="ARBA" id="ARBA00022723"/>
    </source>
</evidence>
<dbReference type="PANTHER" id="PTHR35848:SF9">
    <property type="entry name" value="SLL1358 PROTEIN"/>
    <property type="match status" value="1"/>
</dbReference>
<gene>
    <name evidence="6" type="ORF">FPZ49_20540</name>
</gene>
<feature type="binding site" evidence="3">
    <location>
        <position position="330"/>
    </location>
    <ligand>
        <name>Mn(2+)</name>
        <dbReference type="ChEBI" id="CHEBI:29035"/>
        <label>2</label>
    </ligand>
</feature>
<dbReference type="GO" id="GO:0046872">
    <property type="term" value="F:metal ion binding"/>
    <property type="evidence" value="ECO:0007669"/>
    <property type="project" value="UniProtKB-KW"/>
</dbReference>
<dbReference type="OrthoDB" id="1973590at2"/>
<name>A0A559K7M7_9BACL</name>
<evidence type="ECO:0000259" key="5">
    <source>
        <dbReference type="SMART" id="SM00835"/>
    </source>
</evidence>
<proteinExistence type="predicted"/>
<keyword evidence="3" id="KW-0464">Manganese</keyword>
<evidence type="ECO:0000313" key="7">
    <source>
        <dbReference type="Proteomes" id="UP000317036"/>
    </source>
</evidence>
<evidence type="ECO:0000313" key="6">
    <source>
        <dbReference type="EMBL" id="TVY08140.1"/>
    </source>
</evidence>
<dbReference type="AlphaFoldDB" id="A0A559K7M7"/>
<evidence type="ECO:0000256" key="3">
    <source>
        <dbReference type="PIRSR" id="PIRSR617774-2"/>
    </source>
</evidence>
<dbReference type="InterPro" id="IPR011051">
    <property type="entry name" value="RmlC_Cupin_sf"/>
</dbReference>
<dbReference type="Pfam" id="PF00190">
    <property type="entry name" value="Cupin_1"/>
    <property type="match status" value="2"/>
</dbReference>
<dbReference type="Proteomes" id="UP000317036">
    <property type="component" value="Unassembled WGS sequence"/>
</dbReference>
<evidence type="ECO:0000256" key="4">
    <source>
        <dbReference type="SAM" id="MobiDB-lite"/>
    </source>
</evidence>
<feature type="domain" description="Cupin type-1" evidence="5">
    <location>
        <begin position="239"/>
        <end position="380"/>
    </location>
</feature>
<dbReference type="PANTHER" id="PTHR35848">
    <property type="entry name" value="OXALATE-BINDING PROTEIN"/>
    <property type="match status" value="1"/>
</dbReference>
<feature type="binding site" evidence="3">
    <location>
        <position position="106"/>
    </location>
    <ligand>
        <name>Mn(2+)</name>
        <dbReference type="ChEBI" id="CHEBI:29035"/>
        <label>1</label>
    </ligand>
</feature>
<evidence type="ECO:0000256" key="2">
    <source>
        <dbReference type="PIRSR" id="PIRSR617774-1"/>
    </source>
</evidence>
<feature type="binding site" evidence="3">
    <location>
        <position position="286"/>
    </location>
    <ligand>
        <name>Mn(2+)</name>
        <dbReference type="ChEBI" id="CHEBI:29035"/>
        <label>2</label>
    </ligand>
</feature>
<feature type="binding site" evidence="3">
    <location>
        <position position="291"/>
    </location>
    <ligand>
        <name>Mn(2+)</name>
        <dbReference type="ChEBI" id="CHEBI:29035"/>
        <label>2</label>
    </ligand>
</feature>
<feature type="binding site" evidence="3">
    <location>
        <position position="284"/>
    </location>
    <ligand>
        <name>Mn(2+)</name>
        <dbReference type="ChEBI" id="CHEBI:29035"/>
        <label>2</label>
    </ligand>
</feature>
<accession>A0A559K7M7</accession>
<keyword evidence="1 3" id="KW-0479">Metal-binding</keyword>
<feature type="region of interest" description="Disordered" evidence="4">
    <location>
        <begin position="1"/>
        <end position="41"/>
    </location>
</feature>
<dbReference type="SUPFAM" id="SSF51182">
    <property type="entry name" value="RmlC-like cupins"/>
    <property type="match status" value="1"/>
</dbReference>